<dbReference type="AlphaFoldDB" id="A0A1H7XZE3"/>
<dbReference type="RefSeq" id="WP_074596923.1">
    <property type="nucleotide sequence ID" value="NZ_FNUH01000014.1"/>
</dbReference>
<evidence type="ECO:0000313" key="4">
    <source>
        <dbReference type="Proteomes" id="UP000182764"/>
    </source>
</evidence>
<gene>
    <name evidence="1" type="ORF">SAMN04487839_1218</name>
    <name evidence="2" type="ORF">SAMN04487840_10179</name>
</gene>
<dbReference type="EMBL" id="FOBM01000021">
    <property type="protein sequence ID" value="SEM38488.1"/>
    <property type="molecule type" value="Genomic_DNA"/>
</dbReference>
<name>A0A1H7XZE3_9STRE</name>
<dbReference type="EMBL" id="FOGM01000001">
    <property type="protein sequence ID" value="SER10292.1"/>
    <property type="molecule type" value="Genomic_DNA"/>
</dbReference>
<dbReference type="Proteomes" id="UP000182712">
    <property type="component" value="Unassembled WGS sequence"/>
</dbReference>
<evidence type="ECO:0000313" key="2">
    <source>
        <dbReference type="EMBL" id="SER10292.1"/>
    </source>
</evidence>
<sequence length="86" mass="9895">MGLFTNSDNMAHHYSEPKPVEPIEMLVEYHDSTRETITITYNLEELQEAVASSFESGVCINFVSANPPFFINPRWIKKITFRKATN</sequence>
<accession>A0A1H7XZE3</accession>
<protein>
    <recommendedName>
        <fullName evidence="5">Thiopurine S-methyltransferase</fullName>
    </recommendedName>
</protein>
<evidence type="ECO:0000313" key="3">
    <source>
        <dbReference type="Proteomes" id="UP000182712"/>
    </source>
</evidence>
<evidence type="ECO:0008006" key="5">
    <source>
        <dbReference type="Google" id="ProtNLM"/>
    </source>
</evidence>
<reference evidence="3 4" key="1">
    <citation type="submission" date="2016-10" db="EMBL/GenBank/DDBJ databases">
        <authorList>
            <person name="de Groot N.N."/>
        </authorList>
    </citation>
    <scope>NUCLEOTIDE SEQUENCE [LARGE SCALE GENOMIC DNA]</scope>
    <source>
        <strain evidence="1 4">VTM1R29</strain>
        <strain evidence="2 3">VTM2R47</strain>
    </source>
</reference>
<proteinExistence type="predicted"/>
<evidence type="ECO:0000313" key="1">
    <source>
        <dbReference type="EMBL" id="SEM38488.1"/>
    </source>
</evidence>
<organism evidence="1 4">
    <name type="scientific">Streptococcus gallolyticus</name>
    <dbReference type="NCBI Taxonomy" id="315405"/>
    <lineage>
        <taxon>Bacteria</taxon>
        <taxon>Bacillati</taxon>
        <taxon>Bacillota</taxon>
        <taxon>Bacilli</taxon>
        <taxon>Lactobacillales</taxon>
        <taxon>Streptococcaceae</taxon>
        <taxon>Streptococcus</taxon>
    </lineage>
</organism>
<dbReference type="Proteomes" id="UP000182764">
    <property type="component" value="Unassembled WGS sequence"/>
</dbReference>